<dbReference type="Pfam" id="PF01243">
    <property type="entry name" value="PNPOx_N"/>
    <property type="match status" value="1"/>
</dbReference>
<dbReference type="PANTHER" id="PTHR35176">
    <property type="entry name" value="HEME OXYGENASE HI_0854-RELATED"/>
    <property type="match status" value="1"/>
</dbReference>
<gene>
    <name evidence="3" type="ORF">KDW_16490</name>
</gene>
<dbReference type="InterPro" id="IPR011576">
    <property type="entry name" value="Pyridox_Oxase_N"/>
</dbReference>
<comment type="caution">
    <text evidence="3">The sequence shown here is derived from an EMBL/GenBank/DDBJ whole genome shotgun (WGS) entry which is preliminary data.</text>
</comment>
<evidence type="ECO:0000313" key="3">
    <source>
        <dbReference type="EMBL" id="GER87487.1"/>
    </source>
</evidence>
<dbReference type="AlphaFoldDB" id="A0A5J4KM31"/>
<dbReference type="GO" id="GO:0005829">
    <property type="term" value="C:cytosol"/>
    <property type="evidence" value="ECO:0007669"/>
    <property type="project" value="TreeGrafter"/>
</dbReference>
<feature type="domain" description="Pyridoxamine 5'-phosphate oxidase N-terminal" evidence="2">
    <location>
        <begin position="11"/>
        <end position="98"/>
    </location>
</feature>
<evidence type="ECO:0000259" key="2">
    <source>
        <dbReference type="Pfam" id="PF01243"/>
    </source>
</evidence>
<proteinExistence type="predicted"/>
<dbReference type="GO" id="GO:0016627">
    <property type="term" value="F:oxidoreductase activity, acting on the CH-CH group of donors"/>
    <property type="evidence" value="ECO:0007669"/>
    <property type="project" value="TreeGrafter"/>
</dbReference>
<accession>A0A5J4KM31</accession>
<sequence>MLDLTQTKDSHIDQRLRQELIIWLGSVKSNGNPHLVPVWFLWDGNQIIILSQPGNQKIRNIQHNSHVTLALEAVNDGDDIVMLDGEAKLVDTPLDEKTLLRMFGHASCIPVVLVLKQHRSDHCYPNG</sequence>
<organism evidence="3 4">
    <name type="scientific">Dictyobacter vulcani</name>
    <dbReference type="NCBI Taxonomy" id="2607529"/>
    <lineage>
        <taxon>Bacteria</taxon>
        <taxon>Bacillati</taxon>
        <taxon>Chloroflexota</taxon>
        <taxon>Ktedonobacteria</taxon>
        <taxon>Ktedonobacterales</taxon>
        <taxon>Dictyobacteraceae</taxon>
        <taxon>Dictyobacter</taxon>
    </lineage>
</organism>
<dbReference type="InterPro" id="IPR052019">
    <property type="entry name" value="F420H2_bilvrd_red/Heme_oxyg"/>
</dbReference>
<evidence type="ECO:0000256" key="1">
    <source>
        <dbReference type="ARBA" id="ARBA00023002"/>
    </source>
</evidence>
<reference evidence="3 4" key="1">
    <citation type="submission" date="2019-10" db="EMBL/GenBank/DDBJ databases">
        <title>Dictyobacter vulcani sp. nov., within the class Ktedonobacteria, isolated from soil of volcanic Mt. Zao.</title>
        <authorList>
            <person name="Zheng Y."/>
            <person name="Wang C.M."/>
            <person name="Sakai Y."/>
            <person name="Abe K."/>
            <person name="Yokota A."/>
            <person name="Yabe S."/>
        </authorList>
    </citation>
    <scope>NUCLEOTIDE SEQUENCE [LARGE SCALE GENOMIC DNA]</scope>
    <source>
        <strain evidence="3 4">W12</strain>
    </source>
</reference>
<dbReference type="PANTHER" id="PTHR35176:SF4">
    <property type="entry name" value="PYRIDOXAMINE 5'-PHOSPHATE OXIDASE-RELATED FMN-BINDING"/>
    <property type="match status" value="1"/>
</dbReference>
<evidence type="ECO:0000313" key="4">
    <source>
        <dbReference type="Proteomes" id="UP000326912"/>
    </source>
</evidence>
<keyword evidence="1" id="KW-0560">Oxidoreductase</keyword>
<dbReference type="EMBL" id="BKZW01000001">
    <property type="protein sequence ID" value="GER87487.1"/>
    <property type="molecule type" value="Genomic_DNA"/>
</dbReference>
<dbReference type="GO" id="GO:0070967">
    <property type="term" value="F:coenzyme F420 binding"/>
    <property type="evidence" value="ECO:0007669"/>
    <property type="project" value="TreeGrafter"/>
</dbReference>
<name>A0A5J4KM31_9CHLR</name>
<dbReference type="Proteomes" id="UP000326912">
    <property type="component" value="Unassembled WGS sequence"/>
</dbReference>
<keyword evidence="4" id="KW-1185">Reference proteome</keyword>
<dbReference type="InterPro" id="IPR012349">
    <property type="entry name" value="Split_barrel_FMN-bd"/>
</dbReference>
<dbReference type="SUPFAM" id="SSF50475">
    <property type="entry name" value="FMN-binding split barrel"/>
    <property type="match status" value="1"/>
</dbReference>
<protein>
    <recommendedName>
        <fullName evidence="2">Pyridoxamine 5'-phosphate oxidase N-terminal domain-containing protein</fullName>
    </recommendedName>
</protein>
<dbReference type="Gene3D" id="2.30.110.10">
    <property type="entry name" value="Electron Transport, Fmn-binding Protein, Chain A"/>
    <property type="match status" value="1"/>
</dbReference>